<evidence type="ECO:0000313" key="2">
    <source>
        <dbReference type="EnsemblFungi" id="FOXG_01050P0"/>
    </source>
</evidence>
<dbReference type="EnsemblFungi" id="FOXG_01050T0">
    <property type="protein sequence ID" value="FOXG_01050P0"/>
    <property type="gene ID" value="FOXG_01050"/>
</dbReference>
<accession>A0A0D2XAY4</accession>
<name>A0A0D2XAY4_FUSOF</name>
<gene>
    <name evidence="2" type="primary">28943327</name>
</gene>
<reference evidence="3" key="1">
    <citation type="journal article" date="2012" name="Mol. Plant Microbe Interact.">
        <title>A highly conserved effector in Fusarium oxysporum is required for full virulence on Arabidopsis.</title>
        <authorList>
            <person name="Thatcher L.F."/>
            <person name="Gardiner D.M."/>
            <person name="Kazan K."/>
            <person name="Manners J."/>
        </authorList>
    </citation>
    <scope>NUCLEOTIDE SEQUENCE [LARGE SCALE GENOMIC DNA]</scope>
    <source>
        <strain evidence="3">Fo5176</strain>
    </source>
</reference>
<dbReference type="VEuPathDB" id="FungiDB:FOXG_01050"/>
<dbReference type="STRING" id="426428.A0A0D2XAY4"/>
<feature type="compositionally biased region" description="Basic and acidic residues" evidence="1">
    <location>
        <begin position="210"/>
        <end position="221"/>
    </location>
</feature>
<organism evidence="2 3">
    <name type="scientific">Fusarium oxysporum (strain Fo5176)</name>
    <name type="common">Fusarium vascular wilt</name>
    <dbReference type="NCBI Taxonomy" id="660025"/>
    <lineage>
        <taxon>Eukaryota</taxon>
        <taxon>Fungi</taxon>
        <taxon>Dikarya</taxon>
        <taxon>Ascomycota</taxon>
        <taxon>Pezizomycotina</taxon>
        <taxon>Sordariomycetes</taxon>
        <taxon>Hypocreomycetidae</taxon>
        <taxon>Hypocreales</taxon>
        <taxon>Nectriaceae</taxon>
        <taxon>Fusarium</taxon>
        <taxon>Fusarium oxysporum species complex</taxon>
    </lineage>
</organism>
<reference evidence="2" key="2">
    <citation type="submission" date="2025-08" db="UniProtKB">
        <authorList>
            <consortium name="EnsemblFungi"/>
        </authorList>
    </citation>
    <scope>IDENTIFICATION</scope>
    <source>
        <strain evidence="2">4287 / CBS 123668 / FGSC 9935 / NRRL 34936</strain>
    </source>
</reference>
<evidence type="ECO:0000256" key="1">
    <source>
        <dbReference type="SAM" id="MobiDB-lite"/>
    </source>
</evidence>
<feature type="region of interest" description="Disordered" evidence="1">
    <location>
        <begin position="210"/>
        <end position="279"/>
    </location>
</feature>
<feature type="compositionally biased region" description="Basic residues" evidence="1">
    <location>
        <begin position="416"/>
        <end position="425"/>
    </location>
</feature>
<dbReference type="AlphaFoldDB" id="A0A0D2XAY4"/>
<dbReference type="Proteomes" id="UP000002489">
    <property type="component" value="Unassembled WGS sequence"/>
</dbReference>
<feature type="compositionally biased region" description="Basic residues" evidence="1">
    <location>
        <begin position="237"/>
        <end position="255"/>
    </location>
</feature>
<feature type="region of interest" description="Disordered" evidence="1">
    <location>
        <begin position="416"/>
        <end position="437"/>
    </location>
</feature>
<protein>
    <submittedName>
        <fullName evidence="2">Uncharacterized protein</fullName>
    </submittedName>
</protein>
<sequence>MIMVEQQYIAPGLPQPDGLSGAPSLHDSIPTTETSPYHDLTSYSSVSLFTFQQQSGQCDPNLLNPISVGDLLLWHGVTKNCIKKTHRLQAQLNQHSISPGIFRNVYQQRQSPQASSPMTSQAPVAGGEFLHANYVHDGRRTPGPPEPYMGAFGVSNGPEPQPMSNPYYVNMAPPVEHQDHMMMRDNHHIPMGMHHREMAPAPLLAEHHPPQYRRRSPEETGLHGLPSDVPRSMTGSPRRRSALHAPGRVKKRATKRSGASRSAAAEEPVDEHKNCFGEEVPPTLKSTCPDEERCIFESRWEHRNQKGQDMWESIQSDYKSRFQKCPGKEMLQMKFKRGRSKYIEWLSRDEDLLREAYKIVEKSRYQMMLETFHELGGSRNMRLNASDIEVKVVNDLKLEEGIYMESHGDLNIRRRHKSVQTRKRTGRGDEHDEMMSVGSHNTHEDEVINQVHGLPNIKMEEDGPGGQMMSTHMWDQQMKMEPGAMPPQNNRMQPLMRLSPTQTMYGGRRGS</sequence>
<feature type="compositionally biased region" description="Low complexity" evidence="1">
    <location>
        <begin position="256"/>
        <end position="265"/>
    </location>
</feature>
<evidence type="ECO:0000313" key="3">
    <source>
        <dbReference type="Proteomes" id="UP000002489"/>
    </source>
</evidence>
<proteinExistence type="predicted"/>